<feature type="transmembrane region" description="Helical" evidence="2">
    <location>
        <begin position="40"/>
        <end position="61"/>
    </location>
</feature>
<protein>
    <submittedName>
        <fullName evidence="3">Uncharacterized protein</fullName>
    </submittedName>
</protein>
<dbReference type="KEGG" id="eaj:Q3M24_02485"/>
<evidence type="ECO:0000256" key="1">
    <source>
        <dbReference type="SAM" id="Coils"/>
    </source>
</evidence>
<proteinExistence type="predicted"/>
<keyword evidence="2" id="KW-0472">Membrane</keyword>
<keyword evidence="1" id="KW-0175">Coiled coil</keyword>
<organism evidence="3">
    <name type="scientific">Candidatus Electrothrix aestuarii</name>
    <dbReference type="NCBI Taxonomy" id="3062594"/>
    <lineage>
        <taxon>Bacteria</taxon>
        <taxon>Pseudomonadati</taxon>
        <taxon>Thermodesulfobacteriota</taxon>
        <taxon>Desulfobulbia</taxon>
        <taxon>Desulfobulbales</taxon>
        <taxon>Desulfobulbaceae</taxon>
        <taxon>Candidatus Electrothrix</taxon>
    </lineage>
</organism>
<evidence type="ECO:0000256" key="2">
    <source>
        <dbReference type="SAM" id="Phobius"/>
    </source>
</evidence>
<accession>A0AAU8LVT2</accession>
<keyword evidence="2" id="KW-0812">Transmembrane</keyword>
<name>A0AAU8LVT2_9BACT</name>
<feature type="coiled-coil region" evidence="1">
    <location>
        <begin position="77"/>
        <end position="104"/>
    </location>
</feature>
<dbReference type="AlphaFoldDB" id="A0AAU8LVT2"/>
<sequence length="216" mass="24658">MLRRFIRLIFTISLFYFVAGFIVAEFNIISAFTFDIYLKYTAVIGGVASVFGLLALALPVISSNDLMTIEIDSLRKVADLAEEMQAADKEIKQKSERINSLNVEKKHIELLVRKASLSLHLQNKYEQDIRLLSETFKDVKRTKEQLIALDEEIGEEENKELLYEISQIVKERGVKESSLSQADQLSQLVWIKPNIMGIGIDINALIIRLLDIIKKK</sequence>
<evidence type="ECO:0000313" key="3">
    <source>
        <dbReference type="EMBL" id="XCN73640.1"/>
    </source>
</evidence>
<reference evidence="3" key="2">
    <citation type="submission" date="2024-06" db="EMBL/GenBank/DDBJ databases">
        <authorList>
            <person name="Plum-Jensen L.E."/>
            <person name="Schramm A."/>
            <person name="Marshall I.P.G."/>
        </authorList>
    </citation>
    <scope>NUCLEOTIDE SEQUENCE</scope>
    <source>
        <strain evidence="3">Rat1</strain>
    </source>
</reference>
<dbReference type="EMBL" id="CP159373">
    <property type="protein sequence ID" value="XCN73640.1"/>
    <property type="molecule type" value="Genomic_DNA"/>
</dbReference>
<keyword evidence="2" id="KW-1133">Transmembrane helix</keyword>
<gene>
    <name evidence="3" type="ORF">Q3M24_02485</name>
</gene>
<reference evidence="3" key="1">
    <citation type="journal article" date="2024" name="Syst. Appl. Microbiol.">
        <title>First single-strain enrichments of Electrothrix cable bacteria, description of E. aestuarii sp. nov. and E. rattekaaiensis sp. nov., and proposal of a cable bacteria taxonomy following the rules of the SeqCode.</title>
        <authorList>
            <person name="Plum-Jensen L.E."/>
            <person name="Schramm A."/>
            <person name="Marshall I.P.G."/>
        </authorList>
    </citation>
    <scope>NUCLEOTIDE SEQUENCE</scope>
    <source>
        <strain evidence="3">Rat1</strain>
    </source>
</reference>
<feature type="transmembrane region" description="Helical" evidence="2">
    <location>
        <begin position="12"/>
        <end position="34"/>
    </location>
</feature>